<evidence type="ECO:0000313" key="2">
    <source>
        <dbReference type="EMBL" id="GFQ99098.1"/>
    </source>
</evidence>
<protein>
    <submittedName>
        <fullName evidence="2">Uncharacterized protein</fullName>
    </submittedName>
</protein>
<sequence length="138" mass="15369">MPLAPPFQVTDRPKSPCPQQGNDNMEDPSLTGRIDLHRPCTLASFVEPLDTLLEIVEIDNRMSHFNDNVQSVTTTLQEHFHLKCPVRNSERNGSAKQEELCESHHTSSGHDMPSTHGGNTSISHEYLGDLHKVCCPSL</sequence>
<dbReference type="EMBL" id="BMAO01015071">
    <property type="protein sequence ID" value="GFQ99098.1"/>
    <property type="molecule type" value="Genomic_DNA"/>
</dbReference>
<dbReference type="OrthoDB" id="10571669at2759"/>
<evidence type="ECO:0000256" key="1">
    <source>
        <dbReference type="SAM" id="MobiDB-lite"/>
    </source>
</evidence>
<feature type="region of interest" description="Disordered" evidence="1">
    <location>
        <begin position="88"/>
        <end position="118"/>
    </location>
</feature>
<name>A0A8X6GAD1_TRICU</name>
<proteinExistence type="predicted"/>
<feature type="region of interest" description="Disordered" evidence="1">
    <location>
        <begin position="1"/>
        <end position="32"/>
    </location>
</feature>
<accession>A0A8X6GAD1</accession>
<comment type="caution">
    <text evidence="2">The sequence shown here is derived from an EMBL/GenBank/DDBJ whole genome shotgun (WGS) entry which is preliminary data.</text>
</comment>
<reference evidence="2" key="1">
    <citation type="submission" date="2020-07" db="EMBL/GenBank/DDBJ databases">
        <title>Multicomponent nature underlies the extraordinary mechanical properties of spider dragline silk.</title>
        <authorList>
            <person name="Kono N."/>
            <person name="Nakamura H."/>
            <person name="Mori M."/>
            <person name="Yoshida Y."/>
            <person name="Ohtoshi R."/>
            <person name="Malay A.D."/>
            <person name="Moran D.A.P."/>
            <person name="Tomita M."/>
            <person name="Numata K."/>
            <person name="Arakawa K."/>
        </authorList>
    </citation>
    <scope>NUCLEOTIDE SEQUENCE</scope>
</reference>
<feature type="compositionally biased region" description="Basic and acidic residues" evidence="1">
    <location>
        <begin position="96"/>
        <end position="105"/>
    </location>
</feature>
<dbReference type="Proteomes" id="UP000887116">
    <property type="component" value="Unassembled WGS sequence"/>
</dbReference>
<evidence type="ECO:0000313" key="3">
    <source>
        <dbReference type="Proteomes" id="UP000887116"/>
    </source>
</evidence>
<dbReference type="AlphaFoldDB" id="A0A8X6GAD1"/>
<gene>
    <name evidence="2" type="ORF">TNCT_724501</name>
</gene>
<keyword evidence="3" id="KW-1185">Reference proteome</keyword>
<organism evidence="2 3">
    <name type="scientific">Trichonephila clavata</name>
    <name type="common">Joro spider</name>
    <name type="synonym">Nephila clavata</name>
    <dbReference type="NCBI Taxonomy" id="2740835"/>
    <lineage>
        <taxon>Eukaryota</taxon>
        <taxon>Metazoa</taxon>
        <taxon>Ecdysozoa</taxon>
        <taxon>Arthropoda</taxon>
        <taxon>Chelicerata</taxon>
        <taxon>Arachnida</taxon>
        <taxon>Araneae</taxon>
        <taxon>Araneomorphae</taxon>
        <taxon>Entelegynae</taxon>
        <taxon>Araneoidea</taxon>
        <taxon>Nephilidae</taxon>
        <taxon>Trichonephila</taxon>
    </lineage>
</organism>